<feature type="compositionally biased region" description="Polar residues" evidence="1">
    <location>
        <begin position="30"/>
        <end position="53"/>
    </location>
</feature>
<dbReference type="EMBL" id="BSYR01000030">
    <property type="protein sequence ID" value="GMI97812.1"/>
    <property type="molecule type" value="Genomic_DNA"/>
</dbReference>
<evidence type="ECO:0000313" key="2">
    <source>
        <dbReference type="EMBL" id="GMI97812.1"/>
    </source>
</evidence>
<protein>
    <submittedName>
        <fullName evidence="2">Uncharacterized protein</fullName>
    </submittedName>
</protein>
<feature type="compositionally biased region" description="Polar residues" evidence="1">
    <location>
        <begin position="1"/>
        <end position="11"/>
    </location>
</feature>
<feature type="region of interest" description="Disordered" evidence="1">
    <location>
        <begin position="1"/>
        <end position="53"/>
    </location>
</feature>
<sequence>MTKPHTLQSRTAHIPLPKSMFPTPIAPTNDPKSTPNHSTTIGLSIPTKNNPQNSLKTLQKPHLYPSSGICLKPFKIHICGTI</sequence>
<evidence type="ECO:0000256" key="1">
    <source>
        <dbReference type="SAM" id="MobiDB-lite"/>
    </source>
</evidence>
<dbReference type="Proteomes" id="UP001165190">
    <property type="component" value="Unassembled WGS sequence"/>
</dbReference>
<keyword evidence="3" id="KW-1185">Reference proteome</keyword>
<comment type="caution">
    <text evidence="2">The sequence shown here is derived from an EMBL/GenBank/DDBJ whole genome shotgun (WGS) entry which is preliminary data.</text>
</comment>
<proteinExistence type="predicted"/>
<accession>A0A9W7IJH3</accession>
<dbReference type="AlphaFoldDB" id="A0A9W7IJH3"/>
<name>A0A9W7IJH3_HIBTR</name>
<gene>
    <name evidence="2" type="ORF">HRI_003450500</name>
</gene>
<evidence type="ECO:0000313" key="3">
    <source>
        <dbReference type="Proteomes" id="UP001165190"/>
    </source>
</evidence>
<reference evidence="2" key="1">
    <citation type="submission" date="2023-05" db="EMBL/GenBank/DDBJ databases">
        <title>Genome and transcriptome analyses reveal genes involved in the formation of fine ridges on petal epidermal cells in Hibiscus trionum.</title>
        <authorList>
            <person name="Koshimizu S."/>
            <person name="Masuda S."/>
            <person name="Ishii T."/>
            <person name="Shirasu K."/>
            <person name="Hoshino A."/>
            <person name="Arita M."/>
        </authorList>
    </citation>
    <scope>NUCLEOTIDE SEQUENCE</scope>
    <source>
        <strain evidence="2">Hamamatsu line</strain>
    </source>
</reference>
<organism evidence="2 3">
    <name type="scientific">Hibiscus trionum</name>
    <name type="common">Flower of an hour</name>
    <dbReference type="NCBI Taxonomy" id="183268"/>
    <lineage>
        <taxon>Eukaryota</taxon>
        <taxon>Viridiplantae</taxon>
        <taxon>Streptophyta</taxon>
        <taxon>Embryophyta</taxon>
        <taxon>Tracheophyta</taxon>
        <taxon>Spermatophyta</taxon>
        <taxon>Magnoliopsida</taxon>
        <taxon>eudicotyledons</taxon>
        <taxon>Gunneridae</taxon>
        <taxon>Pentapetalae</taxon>
        <taxon>rosids</taxon>
        <taxon>malvids</taxon>
        <taxon>Malvales</taxon>
        <taxon>Malvaceae</taxon>
        <taxon>Malvoideae</taxon>
        <taxon>Hibiscus</taxon>
    </lineage>
</organism>